<evidence type="ECO:0000256" key="3">
    <source>
        <dbReference type="ARBA" id="ARBA00022884"/>
    </source>
</evidence>
<sequence length="170" mass="19379">MNDDREERNFGNPVDDEAAPQKKSLPDISQTNKVARKRKDRLAKPTMGQTIFVGNISLKTTKKSDDNEDNDDVDDDRTVHSVDLFAAIGEVVWTMWGVYWPHLCAVQGGRSGVQETVRKHFEDCGDIRNVRLIRDKKTCLGKGFGYVNFEVSCSHLFWVVVFCDVFLHSR</sequence>
<dbReference type="Pfam" id="PF00076">
    <property type="entry name" value="RRM_1"/>
    <property type="match status" value="1"/>
</dbReference>
<dbReference type="Proteomes" id="UP000828390">
    <property type="component" value="Unassembled WGS sequence"/>
</dbReference>
<dbReference type="InterPro" id="IPR012677">
    <property type="entry name" value="Nucleotide-bd_a/b_plait_sf"/>
</dbReference>
<organism evidence="7 8">
    <name type="scientific">Dreissena polymorpha</name>
    <name type="common">Zebra mussel</name>
    <name type="synonym">Mytilus polymorpha</name>
    <dbReference type="NCBI Taxonomy" id="45954"/>
    <lineage>
        <taxon>Eukaryota</taxon>
        <taxon>Metazoa</taxon>
        <taxon>Spiralia</taxon>
        <taxon>Lophotrochozoa</taxon>
        <taxon>Mollusca</taxon>
        <taxon>Bivalvia</taxon>
        <taxon>Autobranchia</taxon>
        <taxon>Heteroconchia</taxon>
        <taxon>Euheterodonta</taxon>
        <taxon>Imparidentia</taxon>
        <taxon>Neoheterodontei</taxon>
        <taxon>Myida</taxon>
        <taxon>Dreissenoidea</taxon>
        <taxon>Dreissenidae</taxon>
        <taxon>Dreissena</taxon>
    </lineage>
</organism>
<dbReference type="GO" id="GO:0019843">
    <property type="term" value="F:rRNA binding"/>
    <property type="evidence" value="ECO:0007669"/>
    <property type="project" value="TreeGrafter"/>
</dbReference>
<evidence type="ECO:0000313" key="8">
    <source>
        <dbReference type="Proteomes" id="UP000828390"/>
    </source>
</evidence>
<evidence type="ECO:0000256" key="4">
    <source>
        <dbReference type="ARBA" id="ARBA00023242"/>
    </source>
</evidence>
<dbReference type="SUPFAM" id="SSF54928">
    <property type="entry name" value="RNA-binding domain, RBD"/>
    <property type="match status" value="1"/>
</dbReference>
<dbReference type="PANTHER" id="PTHR23236:SF25">
    <property type="entry name" value="RNA-BINDING PROTEIN 34"/>
    <property type="match status" value="1"/>
</dbReference>
<feature type="domain" description="RRM" evidence="6">
    <location>
        <begin position="114"/>
        <end position="150"/>
    </location>
</feature>
<reference evidence="7" key="2">
    <citation type="submission" date="2020-11" db="EMBL/GenBank/DDBJ databases">
        <authorList>
            <person name="McCartney M.A."/>
            <person name="Auch B."/>
            <person name="Kono T."/>
            <person name="Mallez S."/>
            <person name="Becker A."/>
            <person name="Gohl D.M."/>
            <person name="Silverstein K.A.T."/>
            <person name="Koren S."/>
            <person name="Bechman K.B."/>
            <person name="Herman A."/>
            <person name="Abrahante J.E."/>
            <person name="Garbe J."/>
        </authorList>
    </citation>
    <scope>NUCLEOTIDE SEQUENCE</scope>
    <source>
        <strain evidence="7">Duluth1</strain>
        <tissue evidence="7">Whole animal</tissue>
    </source>
</reference>
<proteinExistence type="inferred from homology"/>
<evidence type="ECO:0000256" key="5">
    <source>
        <dbReference type="SAM" id="MobiDB-lite"/>
    </source>
</evidence>
<protein>
    <recommendedName>
        <fullName evidence="6">RRM domain-containing protein</fullName>
    </recommendedName>
</protein>
<dbReference type="GO" id="GO:0005730">
    <property type="term" value="C:nucleolus"/>
    <property type="evidence" value="ECO:0007669"/>
    <property type="project" value="UniProtKB-SubCell"/>
</dbReference>
<keyword evidence="4" id="KW-0539">Nucleus</keyword>
<evidence type="ECO:0000313" key="7">
    <source>
        <dbReference type="EMBL" id="KAH3844413.1"/>
    </source>
</evidence>
<evidence type="ECO:0000259" key="6">
    <source>
        <dbReference type="Pfam" id="PF00076"/>
    </source>
</evidence>
<dbReference type="PANTHER" id="PTHR23236">
    <property type="entry name" value="EUKARYOTIC TRANSLATION INITIATION FACTOR 4B/4H"/>
    <property type="match status" value="1"/>
</dbReference>
<comment type="subcellular location">
    <subcellularLocation>
        <location evidence="1">Nucleus</location>
        <location evidence="1">Nucleolus</location>
    </subcellularLocation>
</comment>
<evidence type="ECO:0000256" key="1">
    <source>
        <dbReference type="ARBA" id="ARBA00004604"/>
    </source>
</evidence>
<feature type="region of interest" description="Disordered" evidence="5">
    <location>
        <begin position="1"/>
        <end position="42"/>
    </location>
</feature>
<dbReference type="Gene3D" id="3.30.70.330">
    <property type="match status" value="1"/>
</dbReference>
<dbReference type="EMBL" id="JAIWYP010000003">
    <property type="protein sequence ID" value="KAH3844413.1"/>
    <property type="molecule type" value="Genomic_DNA"/>
</dbReference>
<dbReference type="InterPro" id="IPR000504">
    <property type="entry name" value="RRM_dom"/>
</dbReference>
<comment type="caution">
    <text evidence="7">The sequence shown here is derived from an EMBL/GenBank/DDBJ whole genome shotgun (WGS) entry which is preliminary data.</text>
</comment>
<dbReference type="InterPro" id="IPR035979">
    <property type="entry name" value="RBD_domain_sf"/>
</dbReference>
<dbReference type="AlphaFoldDB" id="A0A9D4KRL9"/>
<dbReference type="GO" id="GO:0000463">
    <property type="term" value="P:maturation of LSU-rRNA from tricistronic rRNA transcript (SSU-rRNA, 5.8S rRNA, LSU-rRNA)"/>
    <property type="evidence" value="ECO:0007669"/>
    <property type="project" value="TreeGrafter"/>
</dbReference>
<gene>
    <name evidence="7" type="ORF">DPMN_086671</name>
</gene>
<reference evidence="7" key="1">
    <citation type="journal article" date="2019" name="bioRxiv">
        <title>The Genome of the Zebra Mussel, Dreissena polymorpha: A Resource for Invasive Species Research.</title>
        <authorList>
            <person name="McCartney M.A."/>
            <person name="Auch B."/>
            <person name="Kono T."/>
            <person name="Mallez S."/>
            <person name="Zhang Y."/>
            <person name="Obille A."/>
            <person name="Becker A."/>
            <person name="Abrahante J.E."/>
            <person name="Garbe J."/>
            <person name="Badalamenti J.P."/>
            <person name="Herman A."/>
            <person name="Mangelson H."/>
            <person name="Liachko I."/>
            <person name="Sullivan S."/>
            <person name="Sone E.D."/>
            <person name="Koren S."/>
            <person name="Silverstein K.A.T."/>
            <person name="Beckman K.B."/>
            <person name="Gohl D.M."/>
        </authorList>
    </citation>
    <scope>NUCLEOTIDE SEQUENCE</scope>
    <source>
        <strain evidence="7">Duluth1</strain>
        <tissue evidence="7">Whole animal</tissue>
    </source>
</reference>
<accession>A0A9D4KRL9</accession>
<evidence type="ECO:0000256" key="2">
    <source>
        <dbReference type="ARBA" id="ARBA00007077"/>
    </source>
</evidence>
<keyword evidence="8" id="KW-1185">Reference proteome</keyword>
<name>A0A9D4KRL9_DREPO</name>
<keyword evidence="3" id="KW-0694">RNA-binding</keyword>
<comment type="similarity">
    <text evidence="2">Belongs to the RRM RBM34 family.</text>
</comment>